<name>A0A4Y8X0Q5_9MICC</name>
<organism evidence="2 3">
    <name type="scientific">Micrococcus flavus</name>
    <dbReference type="NCBI Taxonomy" id="384602"/>
    <lineage>
        <taxon>Bacteria</taxon>
        <taxon>Bacillati</taxon>
        <taxon>Actinomycetota</taxon>
        <taxon>Actinomycetes</taxon>
        <taxon>Micrococcales</taxon>
        <taxon>Micrococcaceae</taxon>
        <taxon>Micrococcus</taxon>
    </lineage>
</organism>
<keyword evidence="3" id="KW-1185">Reference proteome</keyword>
<proteinExistence type="predicted"/>
<protein>
    <submittedName>
        <fullName evidence="2">Uncharacterized protein</fullName>
    </submittedName>
</protein>
<evidence type="ECO:0000313" key="2">
    <source>
        <dbReference type="EMBL" id="MBB4882571.1"/>
    </source>
</evidence>
<dbReference type="AlphaFoldDB" id="A0A4Y8X0Q5"/>
<dbReference type="Proteomes" id="UP000560081">
    <property type="component" value="Unassembled WGS sequence"/>
</dbReference>
<comment type="caution">
    <text evidence="2">The sequence shown here is derived from an EMBL/GenBank/DDBJ whole genome shotgun (WGS) entry which is preliminary data.</text>
</comment>
<feature type="region of interest" description="Disordered" evidence="1">
    <location>
        <begin position="22"/>
        <end position="53"/>
    </location>
</feature>
<feature type="region of interest" description="Disordered" evidence="1">
    <location>
        <begin position="76"/>
        <end position="114"/>
    </location>
</feature>
<evidence type="ECO:0000313" key="3">
    <source>
        <dbReference type="Proteomes" id="UP000560081"/>
    </source>
</evidence>
<sequence>MIRSLLLLGAGTAAGWLAHRATESGRRAAEQEAGRRVRETLDPTRLGRSAGQAVGDAAAEAVAQSAQAFTERLRADAPPWVSQLLGPASSARTTIPGEAVDAPAAPTTPKDPHA</sequence>
<dbReference type="EMBL" id="JACHMC010000001">
    <property type="protein sequence ID" value="MBB4882571.1"/>
    <property type="molecule type" value="Genomic_DNA"/>
</dbReference>
<accession>A0A4Y8X0Q5</accession>
<gene>
    <name evidence="2" type="ORF">BJ976_000922</name>
</gene>
<reference evidence="2 3" key="1">
    <citation type="submission" date="2020-08" db="EMBL/GenBank/DDBJ databases">
        <title>Sequencing the genomes of 1000 actinobacteria strains.</title>
        <authorList>
            <person name="Klenk H.-P."/>
        </authorList>
    </citation>
    <scope>NUCLEOTIDE SEQUENCE [LARGE SCALE GENOMIC DNA]</scope>
    <source>
        <strain evidence="2 3">DSM 19079</strain>
    </source>
</reference>
<feature type="compositionally biased region" description="Basic and acidic residues" evidence="1">
    <location>
        <begin position="22"/>
        <end position="42"/>
    </location>
</feature>
<dbReference type="RefSeq" id="WP_135030286.1">
    <property type="nucleotide sequence ID" value="NZ_BMLA01000001.1"/>
</dbReference>
<evidence type="ECO:0000256" key="1">
    <source>
        <dbReference type="SAM" id="MobiDB-lite"/>
    </source>
</evidence>